<dbReference type="HOGENOM" id="CLU_137983_0_0_11"/>
<organism evidence="2 3">
    <name type="scientific">Microlunatus phosphovorus (strain ATCC 700054 / DSM 10555 / JCM 9379 / NBRC 101784 / NCIMB 13414 / VKM Ac-1990 / NM-1)</name>
    <dbReference type="NCBI Taxonomy" id="1032480"/>
    <lineage>
        <taxon>Bacteria</taxon>
        <taxon>Bacillati</taxon>
        <taxon>Actinomycetota</taxon>
        <taxon>Actinomycetes</taxon>
        <taxon>Propionibacteriales</taxon>
        <taxon>Propionibacteriaceae</taxon>
        <taxon>Microlunatus</taxon>
    </lineage>
</organism>
<dbReference type="Proteomes" id="UP000007947">
    <property type="component" value="Chromosome"/>
</dbReference>
<dbReference type="eggNOG" id="COG2867">
    <property type="taxonomic scope" value="Bacteria"/>
</dbReference>
<dbReference type="Pfam" id="PF03364">
    <property type="entry name" value="Polyketide_cyc"/>
    <property type="match status" value="1"/>
</dbReference>
<evidence type="ECO:0000313" key="3">
    <source>
        <dbReference type="Proteomes" id="UP000007947"/>
    </source>
</evidence>
<evidence type="ECO:0000259" key="1">
    <source>
        <dbReference type="Pfam" id="PF03364"/>
    </source>
</evidence>
<proteinExistence type="predicted"/>
<dbReference type="InterPro" id="IPR005031">
    <property type="entry name" value="COQ10_START"/>
</dbReference>
<dbReference type="InterPro" id="IPR023393">
    <property type="entry name" value="START-like_dom_sf"/>
</dbReference>
<dbReference type="RefSeq" id="WP_013861368.1">
    <property type="nucleotide sequence ID" value="NC_015635.1"/>
</dbReference>
<evidence type="ECO:0000313" key="2">
    <source>
        <dbReference type="EMBL" id="BAK33479.1"/>
    </source>
</evidence>
<gene>
    <name evidence="2" type="ordered locus">MLP_04650</name>
</gene>
<dbReference type="STRING" id="1032480.MLP_04650"/>
<protein>
    <recommendedName>
        <fullName evidence="1">Coenzyme Q-binding protein COQ10 START domain-containing protein</fullName>
    </recommendedName>
</protein>
<dbReference type="Gene3D" id="3.30.530.20">
    <property type="match status" value="1"/>
</dbReference>
<reference evidence="2 3" key="1">
    <citation type="submission" date="2011-05" db="EMBL/GenBank/DDBJ databases">
        <title>Whole genome sequence of Microlunatus phosphovorus NM-1.</title>
        <authorList>
            <person name="Hosoyama A."/>
            <person name="Sasaki K."/>
            <person name="Harada T."/>
            <person name="Igarashi R."/>
            <person name="Kawakoshi A."/>
            <person name="Sasagawa M."/>
            <person name="Fukada J."/>
            <person name="Nakamura S."/>
            <person name="Katano Y."/>
            <person name="Hanada S."/>
            <person name="Kamagata Y."/>
            <person name="Nakamura N."/>
            <person name="Yamazaki S."/>
            <person name="Fujita N."/>
        </authorList>
    </citation>
    <scope>NUCLEOTIDE SEQUENCE [LARGE SCALE GENOMIC DNA]</scope>
    <source>
        <strain evidence="3">ATCC 700054 / DSM 10555 / JCM 9379 / NBRC 101784 / NCIMB 13414 / VKM Ac-1990 / NM-1</strain>
    </source>
</reference>
<accession>F5XJY3</accession>
<feature type="domain" description="Coenzyme Q-binding protein COQ10 START" evidence="1">
    <location>
        <begin position="13"/>
        <end position="138"/>
    </location>
</feature>
<keyword evidence="3" id="KW-1185">Reference proteome</keyword>
<dbReference type="EMBL" id="AP012204">
    <property type="protein sequence ID" value="BAK33479.1"/>
    <property type="molecule type" value="Genomic_DNA"/>
</dbReference>
<dbReference type="SUPFAM" id="SSF55961">
    <property type="entry name" value="Bet v1-like"/>
    <property type="match status" value="1"/>
</dbReference>
<dbReference type="AlphaFoldDB" id="F5XJY3"/>
<name>F5XJY3_MICPN</name>
<dbReference type="OrthoDB" id="9134299at2"/>
<sequence>MSIKVRVEGWSPVEPIEAFRRLADYERYPEQTPSVRSVQTERRGEDLVSIWRVDFRGGILCWTERDFIDEAALRLDFEQIDGDLELFAGGWQVLGEVGPEDVEGSLMIFTAELDLGIPSLAPLVDPIAESALRANMTAVLTGLFDDVVIAEPSLSRARS</sequence>
<dbReference type="KEGG" id="mph:MLP_04650"/>